<evidence type="ECO:0000256" key="3">
    <source>
        <dbReference type="ARBA" id="ARBA00022989"/>
    </source>
</evidence>
<feature type="transmembrane region" description="Helical" evidence="5">
    <location>
        <begin position="70"/>
        <end position="91"/>
    </location>
</feature>
<feature type="transmembrane region" description="Helical" evidence="5">
    <location>
        <begin position="399"/>
        <end position="417"/>
    </location>
</feature>
<protein>
    <submittedName>
        <fullName evidence="7">O-antigen ligase</fullName>
    </submittedName>
</protein>
<feature type="transmembrane region" description="Helical" evidence="5">
    <location>
        <begin position="97"/>
        <end position="118"/>
    </location>
</feature>
<feature type="transmembrane region" description="Helical" evidence="5">
    <location>
        <begin position="375"/>
        <end position="393"/>
    </location>
</feature>
<reference evidence="7 8" key="1">
    <citation type="submission" date="2020-03" db="EMBL/GenBank/DDBJ databases">
        <title>Genomic Encyclopedia of Type Strains, Phase IV (KMG-IV): sequencing the most valuable type-strain genomes for metagenomic binning, comparative biology and taxonomic classification.</title>
        <authorList>
            <person name="Goeker M."/>
        </authorList>
    </citation>
    <scope>NUCLEOTIDE SEQUENCE [LARGE SCALE GENOMIC DNA]</scope>
    <source>
        <strain evidence="7 8">DSM 19867</strain>
    </source>
</reference>
<organism evidence="7 8">
    <name type="scientific">Rhizomicrobium palustre</name>
    <dbReference type="NCBI Taxonomy" id="189966"/>
    <lineage>
        <taxon>Bacteria</taxon>
        <taxon>Pseudomonadati</taxon>
        <taxon>Pseudomonadota</taxon>
        <taxon>Alphaproteobacteria</taxon>
        <taxon>Micropepsales</taxon>
        <taxon>Micropepsaceae</taxon>
        <taxon>Rhizomicrobium</taxon>
    </lineage>
</organism>
<keyword evidence="3 5" id="KW-1133">Transmembrane helix</keyword>
<dbReference type="Proteomes" id="UP000570514">
    <property type="component" value="Unassembled WGS sequence"/>
</dbReference>
<dbReference type="GO" id="GO:0016874">
    <property type="term" value="F:ligase activity"/>
    <property type="evidence" value="ECO:0007669"/>
    <property type="project" value="UniProtKB-KW"/>
</dbReference>
<sequence>MRRPVLLQLAAQRALLWMVFIHLTLGNLPRFIPSGIRNTNALLTEPVLYLITIIYLSANLRRLKLPGENSVIIVITLMSALYGTFLLGLNLNFVAYSIRFVMMLLTCAATGHALYCAFQADIYRALRAYVVYPIVGSTVIGWILYFVFPKAEMLYMALRLMGIEFAGDPHIRRLISSYFDPNLYCAILGLPLIISISSYKRYHDTKSALLIVFILVSALFTVSRSGIASLILILGIYGSIRLFTIRLNRAAIIGSVAAAVAVVASYPLYSTAFDRMVSRFGTNMSTDASSLNRIYQAESAFKLINAHPLFGVGYNYVQAVDIDHYSYDQSLLSLIAMLGFVGGLIFFSLHFLFAFRSLSSLTRLNAILSAKGDDLVLLLTIYILVSVVFASLFNNLLFYQFWYIPVFVAIFYFYYAFTFEYEKTSEGK</sequence>
<evidence type="ECO:0000256" key="4">
    <source>
        <dbReference type="ARBA" id="ARBA00023136"/>
    </source>
</evidence>
<evidence type="ECO:0000259" key="6">
    <source>
        <dbReference type="Pfam" id="PF04932"/>
    </source>
</evidence>
<feature type="transmembrane region" description="Helical" evidence="5">
    <location>
        <begin position="250"/>
        <end position="269"/>
    </location>
</feature>
<proteinExistence type="predicted"/>
<evidence type="ECO:0000256" key="2">
    <source>
        <dbReference type="ARBA" id="ARBA00022692"/>
    </source>
</evidence>
<dbReference type="RefSeq" id="WP_167080013.1">
    <property type="nucleotide sequence ID" value="NZ_BAAADC010000001.1"/>
</dbReference>
<dbReference type="InterPro" id="IPR007016">
    <property type="entry name" value="O-antigen_ligase-rel_domated"/>
</dbReference>
<keyword evidence="7" id="KW-0436">Ligase</keyword>
<keyword evidence="4 5" id="KW-0472">Membrane</keyword>
<evidence type="ECO:0000313" key="8">
    <source>
        <dbReference type="Proteomes" id="UP000570514"/>
    </source>
</evidence>
<dbReference type="AlphaFoldDB" id="A0A846MUM3"/>
<keyword evidence="2 5" id="KW-0812">Transmembrane</keyword>
<evidence type="ECO:0000256" key="5">
    <source>
        <dbReference type="SAM" id="Phobius"/>
    </source>
</evidence>
<comment type="subcellular location">
    <subcellularLocation>
        <location evidence="1">Membrane</location>
        <topology evidence="1">Multi-pass membrane protein</topology>
    </subcellularLocation>
</comment>
<name>A0A846MUM3_9PROT</name>
<feature type="transmembrane region" description="Helical" evidence="5">
    <location>
        <begin position="331"/>
        <end position="355"/>
    </location>
</feature>
<comment type="caution">
    <text evidence="7">The sequence shown here is derived from an EMBL/GenBank/DDBJ whole genome shotgun (WGS) entry which is preliminary data.</text>
</comment>
<feature type="transmembrane region" description="Helical" evidence="5">
    <location>
        <begin position="130"/>
        <end position="148"/>
    </location>
</feature>
<gene>
    <name evidence="7" type="ORF">FHS83_000219</name>
</gene>
<dbReference type="PANTHER" id="PTHR37422">
    <property type="entry name" value="TEICHURONIC ACID BIOSYNTHESIS PROTEIN TUAE"/>
    <property type="match status" value="1"/>
</dbReference>
<evidence type="ECO:0000256" key="1">
    <source>
        <dbReference type="ARBA" id="ARBA00004141"/>
    </source>
</evidence>
<evidence type="ECO:0000313" key="7">
    <source>
        <dbReference type="EMBL" id="NIK86901.1"/>
    </source>
</evidence>
<feature type="domain" description="O-antigen ligase-related" evidence="6">
    <location>
        <begin position="210"/>
        <end position="347"/>
    </location>
</feature>
<dbReference type="InterPro" id="IPR051533">
    <property type="entry name" value="WaaL-like"/>
</dbReference>
<keyword evidence="8" id="KW-1185">Reference proteome</keyword>
<dbReference type="Pfam" id="PF04932">
    <property type="entry name" value="Wzy_C"/>
    <property type="match status" value="1"/>
</dbReference>
<accession>A0A846MUM3</accession>
<feature type="transmembrane region" description="Helical" evidence="5">
    <location>
        <begin position="208"/>
        <end position="238"/>
    </location>
</feature>
<dbReference type="GO" id="GO:0016020">
    <property type="term" value="C:membrane"/>
    <property type="evidence" value="ECO:0007669"/>
    <property type="project" value="UniProtKB-SubCell"/>
</dbReference>
<dbReference type="EMBL" id="JAASRM010000001">
    <property type="protein sequence ID" value="NIK86901.1"/>
    <property type="molecule type" value="Genomic_DNA"/>
</dbReference>
<dbReference type="PANTHER" id="PTHR37422:SF13">
    <property type="entry name" value="LIPOPOLYSACCHARIDE BIOSYNTHESIS PROTEIN PA4999-RELATED"/>
    <property type="match status" value="1"/>
</dbReference>
<feature type="transmembrane region" description="Helical" evidence="5">
    <location>
        <begin position="40"/>
        <end position="58"/>
    </location>
</feature>
<feature type="transmembrane region" description="Helical" evidence="5">
    <location>
        <begin position="183"/>
        <end position="202"/>
    </location>
</feature>